<dbReference type="InterPro" id="IPR013783">
    <property type="entry name" value="Ig-like_fold"/>
</dbReference>
<feature type="signal peptide" evidence="2">
    <location>
        <begin position="1"/>
        <end position="30"/>
    </location>
</feature>
<evidence type="ECO:0000313" key="3">
    <source>
        <dbReference type="EMBL" id="KAK1804234.1"/>
    </source>
</evidence>
<protein>
    <recommendedName>
        <fullName evidence="5">Immunoglobulin subtype domain-containing protein</fullName>
    </recommendedName>
</protein>
<dbReference type="EMBL" id="JAROKS010000004">
    <property type="protein sequence ID" value="KAK1804234.1"/>
    <property type="molecule type" value="Genomic_DNA"/>
</dbReference>
<feature type="transmembrane region" description="Helical" evidence="1">
    <location>
        <begin position="348"/>
        <end position="368"/>
    </location>
</feature>
<gene>
    <name evidence="3" type="ORF">P4O66_020271</name>
</gene>
<keyword evidence="1" id="KW-0472">Membrane</keyword>
<evidence type="ECO:0000256" key="1">
    <source>
        <dbReference type="SAM" id="Phobius"/>
    </source>
</evidence>
<dbReference type="InterPro" id="IPR036179">
    <property type="entry name" value="Ig-like_dom_sf"/>
</dbReference>
<organism evidence="3 4">
    <name type="scientific">Electrophorus voltai</name>
    <dbReference type="NCBI Taxonomy" id="2609070"/>
    <lineage>
        <taxon>Eukaryota</taxon>
        <taxon>Metazoa</taxon>
        <taxon>Chordata</taxon>
        <taxon>Craniata</taxon>
        <taxon>Vertebrata</taxon>
        <taxon>Euteleostomi</taxon>
        <taxon>Actinopterygii</taxon>
        <taxon>Neopterygii</taxon>
        <taxon>Teleostei</taxon>
        <taxon>Ostariophysi</taxon>
        <taxon>Gymnotiformes</taxon>
        <taxon>Gymnotoidei</taxon>
        <taxon>Gymnotidae</taxon>
        <taxon>Electrophorus</taxon>
    </lineage>
</organism>
<proteinExistence type="predicted"/>
<dbReference type="Proteomes" id="UP001239994">
    <property type="component" value="Unassembled WGS sequence"/>
</dbReference>
<evidence type="ECO:0008006" key="5">
    <source>
        <dbReference type="Google" id="ProtNLM"/>
    </source>
</evidence>
<comment type="caution">
    <text evidence="3">The sequence shown here is derived from an EMBL/GenBank/DDBJ whole genome shotgun (WGS) entry which is preliminary data.</text>
</comment>
<evidence type="ECO:0000313" key="4">
    <source>
        <dbReference type="Proteomes" id="UP001239994"/>
    </source>
</evidence>
<keyword evidence="4" id="KW-1185">Reference proteome</keyword>
<dbReference type="AlphaFoldDB" id="A0AAD8ZS97"/>
<feature type="chain" id="PRO_5042264403" description="Immunoglobulin subtype domain-containing protein" evidence="2">
    <location>
        <begin position="31"/>
        <end position="543"/>
    </location>
</feature>
<keyword evidence="1" id="KW-0812">Transmembrane</keyword>
<accession>A0AAD8ZS97</accession>
<keyword evidence="1" id="KW-1133">Transmembrane helix</keyword>
<dbReference type="Gene3D" id="2.60.40.10">
    <property type="entry name" value="Immunoglobulins"/>
    <property type="match status" value="1"/>
</dbReference>
<evidence type="ECO:0000256" key="2">
    <source>
        <dbReference type="SAM" id="SignalP"/>
    </source>
</evidence>
<dbReference type="SUPFAM" id="SSF48726">
    <property type="entry name" value="Immunoglobulin"/>
    <property type="match status" value="1"/>
</dbReference>
<reference evidence="3" key="1">
    <citation type="submission" date="2023-03" db="EMBL/GenBank/DDBJ databases">
        <title>Electrophorus voltai genome.</title>
        <authorList>
            <person name="Bian C."/>
        </authorList>
    </citation>
    <scope>NUCLEOTIDE SEQUENCE</scope>
    <source>
        <strain evidence="3">CB-2022</strain>
        <tissue evidence="3">Muscle</tissue>
    </source>
</reference>
<keyword evidence="2" id="KW-0732">Signal</keyword>
<sequence>MEKVSSASHVIFQWMFLYLLLLLNSPVCLSKCKDLIEFCYYSGNRYQFACVGQDVQIAVDSRSRLVTFHSTAWQGPRKVVLENTSVKDPRYEWMRNMTLIIRNVTSEDQGLYSIKSPITGFSFETVHLTVSDCLKRFSRNYGETFKLEIPQYGDMLEFLSSSHSLVPKHSSSPPTVRSPAEPVVVWTTAKFKVGGKSHGHVRNRYWVIDSVAPSDQGTYTVKDSNGTVVSRISLTVRAHMFNLTLSSKESLFVQLWGLVPGARLFFSPTLRAIPTTPSVVFRDGGIVDSESHYRGRLSLLRNDTGVYVVISALSGKDDGIYELWDAKGNLVSRTVITVKERNTKWRGVIKSISVPSGMFATLAGFILFMKRYPRCSVTNILSGLRDRHCSTRANSGTVQSQDYRHDTAYFSDSSYGSRASVKRNSSPSYSGYLSIIDNTENKSPSPLRMGYIDEEARTDSAGNHEEEMIKEHDLEKKISVSVPGDSNWLKPSDVCIQFDIGRKEGRGVEKNEEEHQDYFSILPLNTDTSHLCSVYTSEKLSFH</sequence>
<name>A0AAD8ZS97_9TELE</name>